<evidence type="ECO:0000313" key="4">
    <source>
        <dbReference type="EMBL" id="MBO1306474.1"/>
    </source>
</evidence>
<dbReference type="InterPro" id="IPR001647">
    <property type="entry name" value="HTH_TetR"/>
</dbReference>
<keyword evidence="1 2" id="KW-0238">DNA-binding</keyword>
<evidence type="ECO:0000259" key="3">
    <source>
        <dbReference type="PROSITE" id="PS50977"/>
    </source>
</evidence>
<dbReference type="PRINTS" id="PR00455">
    <property type="entry name" value="HTHTETR"/>
</dbReference>
<dbReference type="SUPFAM" id="SSF46689">
    <property type="entry name" value="Homeodomain-like"/>
    <property type="match status" value="1"/>
</dbReference>
<dbReference type="PANTHER" id="PTHR43479">
    <property type="entry name" value="ACREF/ENVCD OPERON REPRESSOR-RELATED"/>
    <property type="match status" value="1"/>
</dbReference>
<evidence type="ECO:0000256" key="1">
    <source>
        <dbReference type="ARBA" id="ARBA00023125"/>
    </source>
</evidence>
<dbReference type="Gene3D" id="1.10.357.10">
    <property type="entry name" value="Tetracycline Repressor, domain 2"/>
    <property type="match status" value="1"/>
</dbReference>
<dbReference type="InterPro" id="IPR009057">
    <property type="entry name" value="Homeodomain-like_sf"/>
</dbReference>
<sequence length="203" mass="23895">MTDTKTKIYLSAKELFKERGYSEVSLRDIAEHAGTTIGNLTYHFPKKEDLMLRLQEELYSTFFHFVDAEITDDNACDLLKSSIKEIQEIRSTNMFYYKYIVNIHEEFPSMKTELLEFRKRLVAFYRKIFLTLKKTGIMRSDLADADYENLATLVSHLTYSWYQVTSPYYDSEDEVELEEALLGLVRSYLVGDNRSRCKESQFS</sequence>
<protein>
    <submittedName>
        <fullName evidence="4">TetR/AcrR family transcriptional regulator</fullName>
    </submittedName>
</protein>
<reference evidence="4 5" key="1">
    <citation type="submission" date="2021-03" db="EMBL/GenBank/DDBJ databases">
        <title>Enterococcal diversity collection.</title>
        <authorList>
            <person name="Gilmore M.S."/>
            <person name="Schwartzman J."/>
            <person name="Van Tyne D."/>
            <person name="Martin M."/>
            <person name="Earl A.M."/>
            <person name="Manson A.L."/>
            <person name="Straub T."/>
            <person name="Salamzade R."/>
            <person name="Saavedra J."/>
            <person name="Lebreton F."/>
            <person name="Prichula J."/>
            <person name="Schaufler K."/>
            <person name="Gaca A."/>
            <person name="Sgardioli B."/>
            <person name="Wagenaar J."/>
            <person name="Strong T."/>
        </authorList>
    </citation>
    <scope>NUCLEOTIDE SEQUENCE [LARGE SCALE GENOMIC DNA]</scope>
    <source>
        <strain evidence="4 5">669A</strain>
    </source>
</reference>
<evidence type="ECO:0000256" key="2">
    <source>
        <dbReference type="PROSITE-ProRule" id="PRU00335"/>
    </source>
</evidence>
<dbReference type="EMBL" id="JAFREM010000015">
    <property type="protein sequence ID" value="MBO1306474.1"/>
    <property type="molecule type" value="Genomic_DNA"/>
</dbReference>
<accession>A0ABS3LA17</accession>
<evidence type="ECO:0000313" key="5">
    <source>
        <dbReference type="Proteomes" id="UP000664601"/>
    </source>
</evidence>
<feature type="DNA-binding region" description="H-T-H motif" evidence="2">
    <location>
        <begin position="25"/>
        <end position="44"/>
    </location>
</feature>
<dbReference type="PANTHER" id="PTHR43479:SF11">
    <property type="entry name" value="ACREF_ENVCD OPERON REPRESSOR-RELATED"/>
    <property type="match status" value="1"/>
</dbReference>
<comment type="caution">
    <text evidence="4">The sequence shown here is derived from an EMBL/GenBank/DDBJ whole genome shotgun (WGS) entry which is preliminary data.</text>
</comment>
<name>A0ABS3LA17_9ENTE</name>
<proteinExistence type="predicted"/>
<dbReference type="PROSITE" id="PS50977">
    <property type="entry name" value="HTH_TETR_2"/>
    <property type="match status" value="1"/>
</dbReference>
<feature type="domain" description="HTH tetR-type" evidence="3">
    <location>
        <begin position="2"/>
        <end position="62"/>
    </location>
</feature>
<gene>
    <name evidence="4" type="ORF">JZO70_09895</name>
</gene>
<dbReference type="InterPro" id="IPR050624">
    <property type="entry name" value="HTH-type_Tx_Regulator"/>
</dbReference>
<dbReference type="Proteomes" id="UP000664601">
    <property type="component" value="Unassembled WGS sequence"/>
</dbReference>
<dbReference type="RefSeq" id="WP_207673401.1">
    <property type="nucleotide sequence ID" value="NZ_JAFREM010000015.1"/>
</dbReference>
<keyword evidence="5" id="KW-1185">Reference proteome</keyword>
<dbReference type="Pfam" id="PF00440">
    <property type="entry name" value="TetR_N"/>
    <property type="match status" value="1"/>
</dbReference>
<organism evidence="4 5">
    <name type="scientific">Candidatus Enterococcus moelleringii</name>
    <dbReference type="NCBI Taxonomy" id="2815325"/>
    <lineage>
        <taxon>Bacteria</taxon>
        <taxon>Bacillati</taxon>
        <taxon>Bacillota</taxon>
        <taxon>Bacilli</taxon>
        <taxon>Lactobacillales</taxon>
        <taxon>Enterococcaceae</taxon>
        <taxon>Enterococcus</taxon>
    </lineage>
</organism>